<accession>A0A4Y7RLF0</accession>
<feature type="compositionally biased region" description="Low complexity" evidence="1">
    <location>
        <begin position="155"/>
        <end position="168"/>
    </location>
</feature>
<dbReference type="AlphaFoldDB" id="A0A4Y7RLF0"/>
<sequence length="274" mass="28642">MGSVRRGHQRSLRSGCLSLPHGWEGNMHTKLPLPLHGFITVPPSPMRVQLLAIASHSQDDILAAYVALHDMLASILIDSGHHRVPSTVVMVTGSFTRPFLRVMARDTGCTRGKDDTVGRAFVISSDQSHVIDTPLPSRECRGQLLASKSTPCSGTLAATQSTASTSTPLGPPTPSVSYSPQNSVPPGTPSMTSTTSSTASSTNHSPWTPVQPTPSLLGPYRLGKHPATDPPTPSPLSEPATKRPKPNPKPVTRKATAAAATASSSASANQSADA</sequence>
<proteinExistence type="predicted"/>
<feature type="region of interest" description="Disordered" evidence="1">
    <location>
        <begin position="146"/>
        <end position="274"/>
    </location>
</feature>
<gene>
    <name evidence="2" type="ORF">FA13DRAFT_1722481</name>
</gene>
<reference evidence="2 3" key="1">
    <citation type="journal article" date="2019" name="Nat. Ecol. Evol.">
        <title>Megaphylogeny resolves global patterns of mushroom evolution.</title>
        <authorList>
            <person name="Varga T."/>
            <person name="Krizsan K."/>
            <person name="Foldi C."/>
            <person name="Dima B."/>
            <person name="Sanchez-Garcia M."/>
            <person name="Sanchez-Ramirez S."/>
            <person name="Szollosi G.J."/>
            <person name="Szarkandi J.G."/>
            <person name="Papp V."/>
            <person name="Albert L."/>
            <person name="Andreopoulos W."/>
            <person name="Angelini C."/>
            <person name="Antonin V."/>
            <person name="Barry K.W."/>
            <person name="Bougher N.L."/>
            <person name="Buchanan P."/>
            <person name="Buyck B."/>
            <person name="Bense V."/>
            <person name="Catcheside P."/>
            <person name="Chovatia M."/>
            <person name="Cooper J."/>
            <person name="Damon W."/>
            <person name="Desjardin D."/>
            <person name="Finy P."/>
            <person name="Geml J."/>
            <person name="Haridas S."/>
            <person name="Hughes K."/>
            <person name="Justo A."/>
            <person name="Karasinski D."/>
            <person name="Kautmanova I."/>
            <person name="Kiss B."/>
            <person name="Kocsube S."/>
            <person name="Kotiranta H."/>
            <person name="LaButti K.M."/>
            <person name="Lechner B.E."/>
            <person name="Liimatainen K."/>
            <person name="Lipzen A."/>
            <person name="Lukacs Z."/>
            <person name="Mihaltcheva S."/>
            <person name="Morgado L.N."/>
            <person name="Niskanen T."/>
            <person name="Noordeloos M.E."/>
            <person name="Ohm R.A."/>
            <person name="Ortiz-Santana B."/>
            <person name="Ovrebo C."/>
            <person name="Racz N."/>
            <person name="Riley R."/>
            <person name="Savchenko A."/>
            <person name="Shiryaev A."/>
            <person name="Soop K."/>
            <person name="Spirin V."/>
            <person name="Szebenyi C."/>
            <person name="Tomsovsky M."/>
            <person name="Tulloss R.E."/>
            <person name="Uehling J."/>
            <person name="Grigoriev I.V."/>
            <person name="Vagvolgyi C."/>
            <person name="Papp T."/>
            <person name="Martin F.M."/>
            <person name="Miettinen O."/>
            <person name="Hibbett D.S."/>
            <person name="Nagy L.G."/>
        </authorList>
    </citation>
    <scope>NUCLEOTIDE SEQUENCE [LARGE SCALE GENOMIC DNA]</scope>
    <source>
        <strain evidence="2 3">FP101781</strain>
    </source>
</reference>
<dbReference type="Proteomes" id="UP000298030">
    <property type="component" value="Unassembled WGS sequence"/>
</dbReference>
<feature type="compositionally biased region" description="Low complexity" evidence="1">
    <location>
        <begin position="255"/>
        <end position="274"/>
    </location>
</feature>
<evidence type="ECO:0000256" key="1">
    <source>
        <dbReference type="SAM" id="MobiDB-lite"/>
    </source>
</evidence>
<comment type="caution">
    <text evidence="2">The sequence shown here is derived from an EMBL/GenBank/DDBJ whole genome shotgun (WGS) entry which is preliminary data.</text>
</comment>
<evidence type="ECO:0000313" key="3">
    <source>
        <dbReference type="Proteomes" id="UP000298030"/>
    </source>
</evidence>
<organism evidence="2 3">
    <name type="scientific">Coprinellus micaceus</name>
    <name type="common">Glistening ink-cap mushroom</name>
    <name type="synonym">Coprinus micaceus</name>
    <dbReference type="NCBI Taxonomy" id="71717"/>
    <lineage>
        <taxon>Eukaryota</taxon>
        <taxon>Fungi</taxon>
        <taxon>Dikarya</taxon>
        <taxon>Basidiomycota</taxon>
        <taxon>Agaricomycotina</taxon>
        <taxon>Agaricomycetes</taxon>
        <taxon>Agaricomycetidae</taxon>
        <taxon>Agaricales</taxon>
        <taxon>Agaricineae</taxon>
        <taxon>Psathyrellaceae</taxon>
        <taxon>Coprinellus</taxon>
    </lineage>
</organism>
<evidence type="ECO:0000313" key="2">
    <source>
        <dbReference type="EMBL" id="TEB09569.1"/>
    </source>
</evidence>
<keyword evidence="3" id="KW-1185">Reference proteome</keyword>
<name>A0A4Y7RLF0_COPMI</name>
<dbReference type="EMBL" id="QPFP01000499">
    <property type="protein sequence ID" value="TEB09569.1"/>
    <property type="molecule type" value="Genomic_DNA"/>
</dbReference>
<protein>
    <submittedName>
        <fullName evidence="2">Uncharacterized protein</fullName>
    </submittedName>
</protein>
<feature type="compositionally biased region" description="Low complexity" evidence="1">
    <location>
        <begin position="189"/>
        <end position="206"/>
    </location>
</feature>